<dbReference type="RefSeq" id="WP_213145565.1">
    <property type="nucleotide sequence ID" value="NZ_JAGYPE020000020.1"/>
</dbReference>
<dbReference type="Gene3D" id="3.50.30.30">
    <property type="match status" value="1"/>
</dbReference>
<dbReference type="PANTHER" id="PTHR12147:SF26">
    <property type="entry name" value="PEPTIDASE M28 DOMAIN-CONTAINING PROTEIN"/>
    <property type="match status" value="1"/>
</dbReference>
<evidence type="ECO:0000313" key="5">
    <source>
        <dbReference type="EMBL" id="MBS4185730.1"/>
    </source>
</evidence>
<keyword evidence="7" id="KW-1185">Reference proteome</keyword>
<keyword evidence="2" id="KW-0732">Signal</keyword>
<evidence type="ECO:0000256" key="1">
    <source>
        <dbReference type="SAM" id="MobiDB-lite"/>
    </source>
</evidence>
<feature type="domain" description="Peptidase M28" evidence="4">
    <location>
        <begin position="238"/>
        <end position="434"/>
    </location>
</feature>
<dbReference type="Proteomes" id="UP000677265">
    <property type="component" value="Unassembled WGS sequence"/>
</dbReference>
<dbReference type="EMBL" id="JAGYPE010000006">
    <property type="protein sequence ID" value="MBS4185730.1"/>
    <property type="molecule type" value="Genomic_DNA"/>
</dbReference>
<gene>
    <name evidence="6" type="ORF">KHB02_012850</name>
    <name evidence="5" type="ORF">KHB02_30550</name>
</gene>
<comment type="caution">
    <text evidence="5">The sequence shown here is derived from an EMBL/GenBank/DDBJ whole genome shotgun (WGS) entry which is preliminary data.</text>
</comment>
<dbReference type="EMBL" id="JAGYPE020000020">
    <property type="protein sequence ID" value="MCH6266411.1"/>
    <property type="molecule type" value="Genomic_DNA"/>
</dbReference>
<feature type="domain" description="PA" evidence="3">
    <location>
        <begin position="129"/>
        <end position="211"/>
    </location>
</feature>
<dbReference type="AlphaFoldDB" id="A0A942T3L4"/>
<evidence type="ECO:0000259" key="3">
    <source>
        <dbReference type="Pfam" id="PF02225"/>
    </source>
</evidence>
<dbReference type="Pfam" id="PF02225">
    <property type="entry name" value="PA"/>
    <property type="match status" value="1"/>
</dbReference>
<dbReference type="InterPro" id="IPR045175">
    <property type="entry name" value="M28_fam"/>
</dbReference>
<evidence type="ECO:0000313" key="6">
    <source>
        <dbReference type="EMBL" id="MCH6266411.1"/>
    </source>
</evidence>
<feature type="chain" id="PRO_5044697270" evidence="2">
    <location>
        <begin position="25"/>
        <end position="468"/>
    </location>
</feature>
<sequence length="468" mass="49961">MKRKKTMAALLTAGLILSVNGAYAKGPEAGVPNTNAASAFDNKIIKKISADNMYNHIAYLSEVPRQAGTPGELRGVQYIESHFKQYGYETEVQPFPIYTVVRNNVSGLLEIGGENLKPYVFSGSYSGEVTAELVDVGKALAGTVPDSVKGKIALIERGDITFVQKVQNVFDKGAVGVVMYNNTGTSNAFGQATYGQNIPAVAITRAQGLALVEKLKNGTLTAHIKVTGSGVEEKTSYNVIAKMKPNKNKDTGQVVMIGAHHDSVQNGPGANDDASGVSAVLELARVMADAPTDTELRFVTFGSEELGLLGSYHYAGTLSADEADRIVAHFQMDMIGSKDAGGDNKANGLIMYTIDGKKNLVTDLASAAGDRTALGEVVPYGQLGRSDHQPFHELGIPAALFIHSPLEPWYHTPADTLDKIDKNKLQETAEIVGASVYQIARPDTPALQHSRVAPQPVDYDFENRPPGA</sequence>
<protein>
    <submittedName>
        <fullName evidence="5">M28 family peptidase</fullName>
    </submittedName>
</protein>
<dbReference type="PANTHER" id="PTHR12147">
    <property type="entry name" value="METALLOPEPTIDASE M28 FAMILY MEMBER"/>
    <property type="match status" value="1"/>
</dbReference>
<reference evidence="5" key="1">
    <citation type="submission" date="2021-05" db="EMBL/GenBank/DDBJ databases">
        <title>Novel Bacillus species.</title>
        <authorList>
            <person name="Liu G."/>
        </authorList>
    </citation>
    <scope>NUCLEOTIDE SEQUENCE</scope>
    <source>
        <strain evidence="5 7">FJAT-50051</strain>
    </source>
</reference>
<dbReference type="SUPFAM" id="SSF53187">
    <property type="entry name" value="Zn-dependent exopeptidases"/>
    <property type="match status" value="1"/>
</dbReference>
<dbReference type="Pfam" id="PF04389">
    <property type="entry name" value="Peptidase_M28"/>
    <property type="match status" value="1"/>
</dbReference>
<evidence type="ECO:0000259" key="4">
    <source>
        <dbReference type="Pfam" id="PF04389"/>
    </source>
</evidence>
<dbReference type="GO" id="GO:0006508">
    <property type="term" value="P:proteolysis"/>
    <property type="evidence" value="ECO:0007669"/>
    <property type="project" value="InterPro"/>
</dbReference>
<dbReference type="InterPro" id="IPR046450">
    <property type="entry name" value="PA_dom_sf"/>
</dbReference>
<dbReference type="InterPro" id="IPR003137">
    <property type="entry name" value="PA_domain"/>
</dbReference>
<evidence type="ECO:0000313" key="7">
    <source>
        <dbReference type="Proteomes" id="UP000677265"/>
    </source>
</evidence>
<proteinExistence type="predicted"/>
<dbReference type="SUPFAM" id="SSF52025">
    <property type="entry name" value="PA domain"/>
    <property type="match status" value="1"/>
</dbReference>
<feature type="signal peptide" evidence="2">
    <location>
        <begin position="1"/>
        <end position="24"/>
    </location>
</feature>
<evidence type="ECO:0000256" key="2">
    <source>
        <dbReference type="SAM" id="SignalP"/>
    </source>
</evidence>
<accession>A0A942T3L4</accession>
<feature type="region of interest" description="Disordered" evidence="1">
    <location>
        <begin position="447"/>
        <end position="468"/>
    </location>
</feature>
<dbReference type="InterPro" id="IPR007484">
    <property type="entry name" value="Peptidase_M28"/>
</dbReference>
<dbReference type="Gene3D" id="3.40.630.10">
    <property type="entry name" value="Zn peptidases"/>
    <property type="match status" value="1"/>
</dbReference>
<dbReference type="GO" id="GO:0008235">
    <property type="term" value="F:metalloexopeptidase activity"/>
    <property type="evidence" value="ECO:0007669"/>
    <property type="project" value="InterPro"/>
</dbReference>
<name>A0A942T3L4_9BACI</name>
<organism evidence="5">
    <name type="scientific">Neobacillus citreus</name>
    <dbReference type="NCBI Taxonomy" id="2833578"/>
    <lineage>
        <taxon>Bacteria</taxon>
        <taxon>Bacillati</taxon>
        <taxon>Bacillota</taxon>
        <taxon>Bacilli</taxon>
        <taxon>Bacillales</taxon>
        <taxon>Bacillaceae</taxon>
        <taxon>Neobacillus</taxon>
    </lineage>
</organism>